<dbReference type="NCBIfam" id="TIGR01416">
    <property type="entry name" value="Rieske_proteo"/>
    <property type="match status" value="1"/>
</dbReference>
<keyword evidence="12" id="KW-0496">Mitochondrion</keyword>
<dbReference type="InterPro" id="IPR006317">
    <property type="entry name" value="Ubiquinol_cyt_c_Rdtase_Fe-S-su"/>
</dbReference>
<evidence type="ECO:0000256" key="6">
    <source>
        <dbReference type="ARBA" id="ARBA00022989"/>
    </source>
</evidence>
<comment type="cofactor">
    <cofactor evidence="11">
        <name>[2Fe-2S] cluster</name>
        <dbReference type="ChEBI" id="CHEBI:190135"/>
    </cofactor>
    <text evidence="11">Binds 1 [2Fe-2S] cluster per subunit.</text>
</comment>
<evidence type="ECO:0000256" key="4">
    <source>
        <dbReference type="ARBA" id="ARBA00022714"/>
    </source>
</evidence>
<keyword evidence="12" id="KW-0679">Respiratory chain</keyword>
<protein>
    <recommendedName>
        <fullName evidence="11">Cytochrome b-c1 complex subunit Rieske, mitochondrial</fullName>
        <ecNumber evidence="11">7.1.1.8</ecNumber>
    </recommendedName>
</protein>
<keyword evidence="7" id="KW-0408">Iron</keyword>
<dbReference type="FunFam" id="2.102.10.10:FF:000001">
    <property type="entry name" value="Cytochrome b-c1 complex subunit Rieske, mitochondrial"/>
    <property type="match status" value="1"/>
</dbReference>
<evidence type="ECO:0000256" key="9">
    <source>
        <dbReference type="ARBA" id="ARBA00023136"/>
    </source>
</evidence>
<dbReference type="EC" id="7.1.1.8" evidence="11"/>
<evidence type="ECO:0000256" key="1">
    <source>
        <dbReference type="ARBA" id="ARBA00004167"/>
    </source>
</evidence>
<accession>A0ABD2JY76</accession>
<dbReference type="Pfam" id="PF02921">
    <property type="entry name" value="UCR_TM"/>
    <property type="match status" value="1"/>
</dbReference>
<keyword evidence="8" id="KW-0411">Iron-sulfur</keyword>
<keyword evidence="11" id="KW-0249">Electron transport</keyword>
<dbReference type="AlphaFoldDB" id="A0ABD2JY76"/>
<keyword evidence="11" id="KW-0813">Transport</keyword>
<dbReference type="GO" id="GO:0008121">
    <property type="term" value="F:quinol-cytochrome-c reductase activity"/>
    <property type="evidence" value="ECO:0007669"/>
    <property type="project" value="UniProtKB-EC"/>
</dbReference>
<dbReference type="InterPro" id="IPR036922">
    <property type="entry name" value="Rieske_2Fe-2S_sf"/>
</dbReference>
<dbReference type="SUPFAM" id="SSF50022">
    <property type="entry name" value="ISP domain"/>
    <property type="match status" value="1"/>
</dbReference>
<comment type="miscellaneous">
    <text evidence="11">The Rieske protein is a high potential 2Fe-2S protein.</text>
</comment>
<keyword evidence="5" id="KW-0479">Metal-binding</keyword>
<evidence type="ECO:0000256" key="10">
    <source>
        <dbReference type="ARBA" id="ARBA00023157"/>
    </source>
</evidence>
<dbReference type="PANTHER" id="PTHR10134">
    <property type="entry name" value="CYTOCHROME B-C1 COMPLEX SUBUNIT RIESKE, MITOCHONDRIAL"/>
    <property type="match status" value="1"/>
</dbReference>
<dbReference type="InterPro" id="IPR004192">
    <property type="entry name" value="Rieske_TM"/>
</dbReference>
<organism evidence="14 15">
    <name type="scientific">Heterodera trifolii</name>
    <dbReference type="NCBI Taxonomy" id="157864"/>
    <lineage>
        <taxon>Eukaryota</taxon>
        <taxon>Metazoa</taxon>
        <taxon>Ecdysozoa</taxon>
        <taxon>Nematoda</taxon>
        <taxon>Chromadorea</taxon>
        <taxon>Rhabditida</taxon>
        <taxon>Tylenchina</taxon>
        <taxon>Tylenchomorpha</taxon>
        <taxon>Tylenchoidea</taxon>
        <taxon>Heteroderidae</taxon>
        <taxon>Heteroderinae</taxon>
        <taxon>Heterodera</taxon>
    </lineage>
</organism>
<evidence type="ECO:0000256" key="7">
    <source>
        <dbReference type="ARBA" id="ARBA00023004"/>
    </source>
</evidence>
<dbReference type="SUPFAM" id="SSF81502">
    <property type="entry name" value="ISP transmembrane anchor"/>
    <property type="match status" value="1"/>
</dbReference>
<reference evidence="14 15" key="1">
    <citation type="submission" date="2024-10" db="EMBL/GenBank/DDBJ databases">
        <authorList>
            <person name="Kim D."/>
        </authorList>
    </citation>
    <scope>NUCLEOTIDE SEQUENCE [LARGE SCALE GENOMIC DNA]</scope>
    <source>
        <strain evidence="14">BH-2024</strain>
    </source>
</reference>
<evidence type="ECO:0000256" key="8">
    <source>
        <dbReference type="ARBA" id="ARBA00023014"/>
    </source>
</evidence>
<sequence>MLPNSSSMLLLHNLRKQSVNALPLGRQAVHNDVQFPNFDAYRNELTKDPTQPSHVTEDRRKGVPNFIFYGVGGAITLMTTKFAVRKAVAYKWMPRDQAAMAATEIDLSLVPLGKTKTFEWRGKPVFVKHRTAKEIERERAVEVGKLRHPERDEDRVLKPEWSVLIGVCTHLGCIPLSGKGEFGGYFCPCHGSHYDASGRIRKGPAPLNLEVPKYEFLSDTLIKVGSD</sequence>
<dbReference type="InterPro" id="IPR005805">
    <property type="entry name" value="Rieske_Fe-S_prot_C"/>
</dbReference>
<evidence type="ECO:0000313" key="14">
    <source>
        <dbReference type="EMBL" id="KAL3095596.1"/>
    </source>
</evidence>
<dbReference type="InterPro" id="IPR037008">
    <property type="entry name" value="bc1_Rieske_TM_sf"/>
</dbReference>
<dbReference type="InterPro" id="IPR014349">
    <property type="entry name" value="Rieske_Fe-S_prot"/>
</dbReference>
<evidence type="ECO:0000256" key="11">
    <source>
        <dbReference type="RuleBase" id="RU004494"/>
    </source>
</evidence>
<dbReference type="GO" id="GO:0051537">
    <property type="term" value="F:2 iron, 2 sulfur cluster binding"/>
    <property type="evidence" value="ECO:0007669"/>
    <property type="project" value="UniProtKB-KW"/>
</dbReference>
<evidence type="ECO:0000259" key="13">
    <source>
        <dbReference type="PROSITE" id="PS51296"/>
    </source>
</evidence>
<dbReference type="CDD" id="cd03470">
    <property type="entry name" value="Rieske_cytochrome_bc1"/>
    <property type="match status" value="1"/>
</dbReference>
<dbReference type="PROSITE" id="PS51296">
    <property type="entry name" value="RIESKE"/>
    <property type="match status" value="1"/>
</dbReference>
<evidence type="ECO:0000256" key="5">
    <source>
        <dbReference type="ARBA" id="ARBA00022723"/>
    </source>
</evidence>
<dbReference type="Gene3D" id="2.102.10.10">
    <property type="entry name" value="Rieske [2Fe-2S] iron-sulphur domain"/>
    <property type="match status" value="1"/>
</dbReference>
<keyword evidence="10" id="KW-1015">Disulfide bond</keyword>
<evidence type="ECO:0000256" key="12">
    <source>
        <dbReference type="RuleBase" id="RU004495"/>
    </source>
</evidence>
<keyword evidence="6" id="KW-1133">Transmembrane helix</keyword>
<dbReference type="PRINTS" id="PR00162">
    <property type="entry name" value="RIESKE"/>
</dbReference>
<keyword evidence="4" id="KW-0001">2Fe-2S</keyword>
<gene>
    <name evidence="14" type="ORF">niasHT_024422</name>
</gene>
<dbReference type="InterPro" id="IPR017941">
    <property type="entry name" value="Rieske_2Fe-2S"/>
</dbReference>
<keyword evidence="15" id="KW-1185">Reference proteome</keyword>
<comment type="subcellular location">
    <subcellularLocation>
        <location evidence="1">Membrane</location>
        <topology evidence="1">Single-pass membrane protein</topology>
    </subcellularLocation>
    <subcellularLocation>
        <location evidence="12">Mitochondrion inner membrane</location>
    </subcellularLocation>
</comment>
<dbReference type="Gene3D" id="1.20.5.270">
    <property type="entry name" value="Ubiquinol cytochrome reductase, transmembrane domain"/>
    <property type="match status" value="1"/>
</dbReference>
<dbReference type="Pfam" id="PF00355">
    <property type="entry name" value="Rieske"/>
    <property type="match status" value="1"/>
</dbReference>
<comment type="caution">
    <text evidence="14">The sequence shown here is derived from an EMBL/GenBank/DDBJ whole genome shotgun (WGS) entry which is preliminary data.</text>
</comment>
<evidence type="ECO:0000256" key="3">
    <source>
        <dbReference type="ARBA" id="ARBA00022692"/>
    </source>
</evidence>
<dbReference type="GO" id="GO:0005743">
    <property type="term" value="C:mitochondrial inner membrane"/>
    <property type="evidence" value="ECO:0007669"/>
    <property type="project" value="UniProtKB-SubCell"/>
</dbReference>
<dbReference type="GO" id="GO:0046872">
    <property type="term" value="F:metal ion binding"/>
    <property type="evidence" value="ECO:0007669"/>
    <property type="project" value="UniProtKB-KW"/>
</dbReference>
<keyword evidence="9" id="KW-0472">Membrane</keyword>
<evidence type="ECO:0000313" key="15">
    <source>
        <dbReference type="Proteomes" id="UP001620626"/>
    </source>
</evidence>
<name>A0ABD2JY76_9BILA</name>
<keyword evidence="3" id="KW-0812">Transmembrane</keyword>
<dbReference type="EMBL" id="JBICBT010000879">
    <property type="protein sequence ID" value="KAL3095596.1"/>
    <property type="molecule type" value="Genomic_DNA"/>
</dbReference>
<feature type="domain" description="Rieske" evidence="13">
    <location>
        <begin position="128"/>
        <end position="223"/>
    </location>
</feature>
<comment type="similarity">
    <text evidence="2">Belongs to the Rieske iron-sulfur protein family.</text>
</comment>
<proteinExistence type="inferred from homology"/>
<dbReference type="Proteomes" id="UP001620626">
    <property type="component" value="Unassembled WGS sequence"/>
</dbReference>
<comment type="catalytic activity">
    <reaction evidence="11">
        <text>a quinol + 2 Fe(III)-[cytochrome c](out) = a quinone + 2 Fe(II)-[cytochrome c](out) + 2 H(+)(out)</text>
        <dbReference type="Rhea" id="RHEA:11484"/>
        <dbReference type="Rhea" id="RHEA-COMP:10350"/>
        <dbReference type="Rhea" id="RHEA-COMP:14399"/>
        <dbReference type="ChEBI" id="CHEBI:15378"/>
        <dbReference type="ChEBI" id="CHEBI:24646"/>
        <dbReference type="ChEBI" id="CHEBI:29033"/>
        <dbReference type="ChEBI" id="CHEBI:29034"/>
        <dbReference type="ChEBI" id="CHEBI:132124"/>
        <dbReference type="EC" id="7.1.1.8"/>
    </reaction>
</comment>
<evidence type="ECO:0000256" key="2">
    <source>
        <dbReference type="ARBA" id="ARBA00010651"/>
    </source>
</evidence>